<feature type="region of interest" description="Disordered" evidence="2">
    <location>
        <begin position="1"/>
        <end position="37"/>
    </location>
</feature>
<protein>
    <submittedName>
        <fullName evidence="3">Alkaline-shock protein</fullName>
    </submittedName>
</protein>
<accession>A0A1V0UH75</accession>
<name>A0A1V0UH75_STRVN</name>
<comment type="similarity">
    <text evidence="1">Belongs to the asp23 family.</text>
</comment>
<dbReference type="Pfam" id="PF03780">
    <property type="entry name" value="Asp23"/>
    <property type="match status" value="1"/>
</dbReference>
<sequence>MATDTKTTIDNVTTGGPARFDKPNGTSLSAGVTGAQAPAADRGRTSIADVVVVKIAGMAAREIPGVHDMGGGLSRTLGAVRDRVPGGRPNMGRGVKVEVGERQSAIDLELVVEYGVSITELASDVRENVISAVERITGLEVVEVNIAIDDVRLPDDEADGSDTDHSRVA</sequence>
<proteinExistence type="inferred from homology"/>
<dbReference type="Proteomes" id="UP000192445">
    <property type="component" value="Chromosome"/>
</dbReference>
<gene>
    <name evidence="3" type="ORF">B1H20_26820</name>
</gene>
<dbReference type="InterPro" id="IPR005531">
    <property type="entry name" value="Asp23"/>
</dbReference>
<reference evidence="3 4" key="1">
    <citation type="submission" date="2017-03" db="EMBL/GenBank/DDBJ databases">
        <title>Complete Genome Sequence of a natural compounds producer, Streptomyces violaceus S21.</title>
        <authorList>
            <person name="Zhong C."/>
            <person name="Zhao Z."/>
            <person name="Fu J."/>
            <person name="Zong G."/>
            <person name="Qin R."/>
            <person name="Cao G."/>
        </authorList>
    </citation>
    <scope>NUCLEOTIDE SEQUENCE [LARGE SCALE GENOMIC DNA]</scope>
    <source>
        <strain evidence="3 4">S21</strain>
    </source>
</reference>
<dbReference type="KEGG" id="svu:B1H20_26820"/>
<evidence type="ECO:0000313" key="4">
    <source>
        <dbReference type="Proteomes" id="UP000192445"/>
    </source>
</evidence>
<dbReference type="AlphaFoldDB" id="A0A1V0UH75"/>
<dbReference type="EMBL" id="CP020570">
    <property type="protein sequence ID" value="ARF64603.1"/>
    <property type="molecule type" value="Genomic_DNA"/>
</dbReference>
<evidence type="ECO:0000256" key="1">
    <source>
        <dbReference type="ARBA" id="ARBA00005721"/>
    </source>
</evidence>
<evidence type="ECO:0000313" key="3">
    <source>
        <dbReference type="EMBL" id="ARF64603.1"/>
    </source>
</evidence>
<dbReference type="PANTHER" id="PTHR34297">
    <property type="entry name" value="HYPOTHETICAL CYTOSOLIC PROTEIN-RELATED"/>
    <property type="match status" value="1"/>
</dbReference>
<evidence type="ECO:0000256" key="2">
    <source>
        <dbReference type="SAM" id="MobiDB-lite"/>
    </source>
</evidence>
<organism evidence="3 4">
    <name type="scientific">Streptomyces violaceoruber</name>
    <dbReference type="NCBI Taxonomy" id="1935"/>
    <lineage>
        <taxon>Bacteria</taxon>
        <taxon>Bacillati</taxon>
        <taxon>Actinomycetota</taxon>
        <taxon>Actinomycetes</taxon>
        <taxon>Kitasatosporales</taxon>
        <taxon>Streptomycetaceae</taxon>
        <taxon>Streptomyces</taxon>
        <taxon>Streptomyces violaceoruber group</taxon>
    </lineage>
</organism>
<feature type="compositionally biased region" description="Low complexity" evidence="2">
    <location>
        <begin position="1"/>
        <end position="14"/>
    </location>
</feature>
<dbReference type="PANTHER" id="PTHR34297:SF3">
    <property type="entry name" value="ALKALINE SHOCK PROTEIN 23"/>
    <property type="match status" value="1"/>
</dbReference>
<dbReference type="STRING" id="1935.B1H20_26820"/>